<dbReference type="InterPro" id="IPR036259">
    <property type="entry name" value="MFS_trans_sf"/>
</dbReference>
<evidence type="ECO:0000256" key="4">
    <source>
        <dbReference type="ARBA" id="ARBA00022692"/>
    </source>
</evidence>
<dbReference type="eggNOG" id="COG2814">
    <property type="taxonomic scope" value="Bacteria"/>
</dbReference>
<feature type="transmembrane region" description="Helical" evidence="7">
    <location>
        <begin position="148"/>
        <end position="165"/>
    </location>
</feature>
<evidence type="ECO:0000256" key="1">
    <source>
        <dbReference type="ARBA" id="ARBA00004651"/>
    </source>
</evidence>
<proteinExistence type="predicted"/>
<feature type="transmembrane region" description="Helical" evidence="7">
    <location>
        <begin position="110"/>
        <end position="128"/>
    </location>
</feature>
<dbReference type="CDD" id="cd06173">
    <property type="entry name" value="MFS_MefA_like"/>
    <property type="match status" value="1"/>
</dbReference>
<keyword evidence="3" id="KW-1003">Cell membrane</keyword>
<dbReference type="InterPro" id="IPR010290">
    <property type="entry name" value="TM_effector"/>
</dbReference>
<keyword evidence="2" id="KW-0813">Transport</keyword>
<keyword evidence="6 7" id="KW-0472">Membrane</keyword>
<dbReference type="AlphaFoldDB" id="A1ZXR9"/>
<dbReference type="SUPFAM" id="SSF103473">
    <property type="entry name" value="MFS general substrate transporter"/>
    <property type="match status" value="1"/>
</dbReference>
<evidence type="ECO:0000256" key="2">
    <source>
        <dbReference type="ARBA" id="ARBA00022448"/>
    </source>
</evidence>
<accession>A1ZXR9</accession>
<dbReference type="EMBL" id="AAWS01000060">
    <property type="protein sequence ID" value="EAY24847.1"/>
    <property type="molecule type" value="Genomic_DNA"/>
</dbReference>
<comment type="subcellular location">
    <subcellularLocation>
        <location evidence="1">Cell membrane</location>
        <topology evidence="1">Multi-pass membrane protein</topology>
    </subcellularLocation>
</comment>
<protein>
    <submittedName>
        <fullName evidence="8">Permease, putative</fullName>
    </submittedName>
</protein>
<feature type="transmembrane region" description="Helical" evidence="7">
    <location>
        <begin position="172"/>
        <end position="190"/>
    </location>
</feature>
<keyword evidence="9" id="KW-1185">Reference proteome</keyword>
<comment type="caution">
    <text evidence="8">The sequence shown here is derived from an EMBL/GenBank/DDBJ whole genome shotgun (WGS) entry which is preliminary data.</text>
</comment>
<dbReference type="Proteomes" id="UP000004095">
    <property type="component" value="Unassembled WGS sequence"/>
</dbReference>
<dbReference type="PANTHER" id="PTHR23513">
    <property type="entry name" value="INTEGRAL MEMBRANE EFFLUX PROTEIN-RELATED"/>
    <property type="match status" value="1"/>
</dbReference>
<feature type="transmembrane region" description="Helical" evidence="7">
    <location>
        <begin position="54"/>
        <end position="75"/>
    </location>
</feature>
<evidence type="ECO:0000313" key="8">
    <source>
        <dbReference type="EMBL" id="EAY24847.1"/>
    </source>
</evidence>
<dbReference type="Gene3D" id="1.20.1250.20">
    <property type="entry name" value="MFS general substrate transporter like domains"/>
    <property type="match status" value="1"/>
</dbReference>
<feature type="transmembrane region" description="Helical" evidence="7">
    <location>
        <begin position="235"/>
        <end position="255"/>
    </location>
</feature>
<evidence type="ECO:0000256" key="7">
    <source>
        <dbReference type="SAM" id="Phobius"/>
    </source>
</evidence>
<feature type="transmembrane region" description="Helical" evidence="7">
    <location>
        <begin position="261"/>
        <end position="278"/>
    </location>
</feature>
<evidence type="ECO:0000313" key="9">
    <source>
        <dbReference type="Proteomes" id="UP000004095"/>
    </source>
</evidence>
<keyword evidence="4 7" id="KW-0812">Transmembrane</keyword>
<dbReference type="PANTHER" id="PTHR23513:SF11">
    <property type="entry name" value="STAPHYLOFERRIN A TRANSPORTER"/>
    <property type="match status" value="1"/>
</dbReference>
<feature type="transmembrane region" description="Helical" evidence="7">
    <location>
        <begin position="196"/>
        <end position="214"/>
    </location>
</feature>
<evidence type="ECO:0000256" key="3">
    <source>
        <dbReference type="ARBA" id="ARBA00022475"/>
    </source>
</evidence>
<organism evidence="8 9">
    <name type="scientific">Microscilla marina ATCC 23134</name>
    <dbReference type="NCBI Taxonomy" id="313606"/>
    <lineage>
        <taxon>Bacteria</taxon>
        <taxon>Pseudomonadati</taxon>
        <taxon>Bacteroidota</taxon>
        <taxon>Cytophagia</taxon>
        <taxon>Cytophagales</taxon>
        <taxon>Microscillaceae</taxon>
        <taxon>Microscilla</taxon>
    </lineage>
</organism>
<dbReference type="Pfam" id="PF05977">
    <property type="entry name" value="MFS_3"/>
    <property type="match status" value="1"/>
</dbReference>
<keyword evidence="5 7" id="KW-1133">Transmembrane helix</keyword>
<dbReference type="GO" id="GO:0005886">
    <property type="term" value="C:plasma membrane"/>
    <property type="evidence" value="ECO:0007669"/>
    <property type="project" value="UniProtKB-SubCell"/>
</dbReference>
<evidence type="ECO:0000256" key="5">
    <source>
        <dbReference type="ARBA" id="ARBA00022989"/>
    </source>
</evidence>
<name>A1ZXR9_MICM2</name>
<evidence type="ECO:0000256" key="6">
    <source>
        <dbReference type="ARBA" id="ARBA00023136"/>
    </source>
</evidence>
<reference evidence="8 9" key="1">
    <citation type="submission" date="2007-01" db="EMBL/GenBank/DDBJ databases">
        <authorList>
            <person name="Haygood M."/>
            <person name="Podell S."/>
            <person name="Anderson C."/>
            <person name="Hopkinson B."/>
            <person name="Roe K."/>
            <person name="Barbeau K."/>
            <person name="Gaasterland T."/>
            <person name="Ferriera S."/>
            <person name="Johnson J."/>
            <person name="Kravitz S."/>
            <person name="Beeson K."/>
            <person name="Sutton G."/>
            <person name="Rogers Y.-H."/>
            <person name="Friedman R."/>
            <person name="Frazier M."/>
            <person name="Venter J.C."/>
        </authorList>
    </citation>
    <scope>NUCLEOTIDE SEQUENCE [LARGE SCALE GENOMIC DNA]</scope>
    <source>
        <strain evidence="8 9">ATCC 23134</strain>
    </source>
</reference>
<gene>
    <name evidence="8" type="ORF">M23134_06739</name>
</gene>
<sequence length="296" mass="32673">MVYSVHFPTRFAFTQELFEPHQYQRLNSLLEIQGQIAFMVAGALGGVLVEVTTFANVMLIDAITFGLGALFFAAIPYQPVLKTLAEVKPVWQNVKEGISFIKTYRHTTSFFVYTMLPFIAVLIGMYLVPIYVAKTLKADALVYGWHEVIWSVGAIIAGLTIPILTTRVQGRVLVIWSVLLYSMCVLALVLNTSVGGFLIISLLMGWGNAGRRVARATVMMESIDNRMIGRMNSTLMSFGKLLQVFLVYGFTLVIPVWGTKGAFAVLGVLLLFTCWGAWQSNKCFVSSISTKVAAGD</sequence>